<protein>
    <submittedName>
        <fullName evidence="1">Uncharacterized protein</fullName>
    </submittedName>
</protein>
<dbReference type="EMBL" id="CP003200">
    <property type="protein sequence ID" value="AEW60989.1"/>
    <property type="molecule type" value="Genomic_DNA"/>
</dbReference>
<dbReference type="AlphaFoldDB" id="A0A0H3GWI2"/>
<evidence type="ECO:0000313" key="1">
    <source>
        <dbReference type="EMBL" id="AEW60989.1"/>
    </source>
</evidence>
<keyword evidence="2" id="KW-1185">Reference proteome</keyword>
<accession>A0A0H3GWI2</accession>
<gene>
    <name evidence="1" type="ordered locus">KPHS_22910</name>
</gene>
<proteinExistence type="predicted"/>
<dbReference type="KEGG" id="kpm:KPHS_22910"/>
<dbReference type="GeneID" id="11847309"/>
<dbReference type="RefSeq" id="YP_005226591.1">
    <property type="nucleotide sequence ID" value="NC_016845.1"/>
</dbReference>
<reference evidence="1 2" key="1">
    <citation type="journal article" date="2012" name="J. Bacteriol.">
        <title>Complete genome sequence of Klebsiella pneumoniae subsp. pneumoniae HS11286, a multidrug-resistant strain isolated from human sputum.</title>
        <authorList>
            <person name="Liu P."/>
            <person name="Li P."/>
            <person name="Jiang X."/>
            <person name="Bi D."/>
            <person name="Xie Y."/>
            <person name="Tai C."/>
            <person name="Deng Z."/>
            <person name="Rajakumar K."/>
            <person name="Ou H.Y."/>
        </authorList>
    </citation>
    <scope>NUCLEOTIDE SEQUENCE [LARGE SCALE GENOMIC DNA]</scope>
    <source>
        <strain evidence="1 2">HS11286</strain>
    </source>
</reference>
<sequence>MAGNYAVIENGIVINIIIAENGYEYAGADLVEYQENIFCQPGMFYNKDDGLFYDDKEFSKINNII</sequence>
<dbReference type="Proteomes" id="UP000007841">
    <property type="component" value="Chromosome"/>
</dbReference>
<organism evidence="1 2">
    <name type="scientific">Klebsiella pneumoniae subsp. pneumoniae (strain HS11286)</name>
    <dbReference type="NCBI Taxonomy" id="1125630"/>
    <lineage>
        <taxon>Bacteria</taxon>
        <taxon>Pseudomonadati</taxon>
        <taxon>Pseudomonadota</taxon>
        <taxon>Gammaproteobacteria</taxon>
        <taxon>Enterobacterales</taxon>
        <taxon>Enterobacteriaceae</taxon>
        <taxon>Klebsiella/Raoultella group</taxon>
        <taxon>Klebsiella</taxon>
        <taxon>Klebsiella pneumoniae complex</taxon>
    </lineage>
</organism>
<dbReference type="PATRIC" id="fig|1125630.4.peg.2225"/>
<name>A0A0H3GWI2_KLEPH</name>
<dbReference type="STRING" id="1125630.KPHS_22910"/>
<evidence type="ECO:0000313" key="2">
    <source>
        <dbReference type="Proteomes" id="UP000007841"/>
    </source>
</evidence>
<dbReference type="HOGENOM" id="CLU_2842873_0_0_6"/>
<dbReference type="RefSeq" id="WP_004152577.1">
    <property type="nucleotide sequence ID" value="NC_016845.1"/>
</dbReference>